<dbReference type="Pfam" id="PF00749">
    <property type="entry name" value="tRNA-synt_1c"/>
    <property type="match status" value="1"/>
</dbReference>
<dbReference type="Pfam" id="PF03950">
    <property type="entry name" value="tRNA-synt_1c_C"/>
    <property type="match status" value="1"/>
</dbReference>
<feature type="domain" description="tRNA synthetases class I (E and Q) anti-codon binding" evidence="11">
    <location>
        <begin position="465"/>
        <end position="540"/>
    </location>
</feature>
<dbReference type="EMBL" id="WHOB01000030">
    <property type="protein sequence ID" value="NOU79717.1"/>
    <property type="molecule type" value="Genomic_DNA"/>
</dbReference>
<dbReference type="Gene3D" id="3.40.50.620">
    <property type="entry name" value="HUPs"/>
    <property type="match status" value="1"/>
</dbReference>
<sequence>MTDVNVNESEPALPENYMDKLIREDVEGGVYSREICTRFPPEPNGYLHIGSAFAIHTNVEIARKNGGRFHLRFDDTNPLKEDMEYVKAITEDLEWLGCSPGEHIYYGSDYSEEICRSAEELILKGKAYVCDLTPEEVTSYRGTLTEPGKDSPYRERSPEENLRLFREMRNGEYPNGAKALRARIDMSSPNINLRDPILYRIIHAEHYRTGEAWCIYPMYDFAHPIQDAIEGVTHSLCSIEFKDHRPLYEWVLTELNIPEPPKQREFGRVNLTGVVTSKRYLRALVAGKYVDGWDDPRLPTLRGLRRRGFTPESIKAFVREIGMVRNTAMVDFSLLEHCVRQDLKAKVPAIMAVLNPLKVVLTNYEAGASEFLNIEYNSENPALGTRDVPFSGTLYIEREDFMEVPSKGFRRLTLGGEVRLKGGYFIRCNEVIKSADTGEIVELRCTYDADTRSGSGFDGRKVKGTIHWVSAEHAVKSDVYLYEKLLVDNEGPKEEGETWEAYINPDSATLLKDCLLEPLADKPQPGDKFQFLRHGYFCVDSRHSSDHRLVFNRIVPLKDTWKGKAEK</sequence>
<dbReference type="InterPro" id="IPR004514">
    <property type="entry name" value="Gln-tRNA-synth"/>
</dbReference>
<keyword evidence="6 8" id="KW-0030">Aminoacyl-tRNA synthetase</keyword>
<protein>
    <recommendedName>
        <fullName evidence="7">Glutamine--tRNA ligase</fullName>
        <ecNumber evidence="7">6.1.1.18</ecNumber>
    </recommendedName>
</protein>
<evidence type="ECO:0000256" key="8">
    <source>
        <dbReference type="RuleBase" id="RU363037"/>
    </source>
</evidence>
<dbReference type="Pfam" id="PF20974">
    <property type="entry name" value="tRNA-synt_1c_C2"/>
    <property type="match status" value="1"/>
</dbReference>
<evidence type="ECO:0000256" key="4">
    <source>
        <dbReference type="ARBA" id="ARBA00022840"/>
    </source>
</evidence>
<evidence type="ECO:0000256" key="5">
    <source>
        <dbReference type="ARBA" id="ARBA00022917"/>
    </source>
</evidence>
<reference evidence="12 13" key="1">
    <citation type="submission" date="2019-10" db="EMBL/GenBank/DDBJ databases">
        <title>Description of Paenibacillus terricola sp. nov.</title>
        <authorList>
            <person name="Carlier A."/>
            <person name="Qi S."/>
        </authorList>
    </citation>
    <scope>NUCLEOTIDE SEQUENCE [LARGE SCALE GENOMIC DNA]</scope>
    <source>
        <strain evidence="12 13">LMG 31459</strain>
    </source>
</reference>
<name>A0ABX1YFL9_9BACL</name>
<evidence type="ECO:0000313" key="12">
    <source>
        <dbReference type="EMBL" id="NOU79717.1"/>
    </source>
</evidence>
<dbReference type="InterPro" id="IPR020058">
    <property type="entry name" value="Glu/Gln-tRNA-synth_Ib_cat-dom"/>
</dbReference>
<comment type="similarity">
    <text evidence="8">Belongs to the class-I aminoacyl-tRNA synthetase family.</text>
</comment>
<comment type="caution">
    <text evidence="12">The sequence shown here is derived from an EMBL/GenBank/DDBJ whole genome shotgun (WGS) entry which is preliminary data.</text>
</comment>
<dbReference type="NCBIfam" id="NF011291">
    <property type="entry name" value="PRK14703.1"/>
    <property type="match status" value="1"/>
</dbReference>
<keyword evidence="5 8" id="KW-0648">Protein biosynthesis</keyword>
<keyword evidence="4 8" id="KW-0067">ATP-binding</keyword>
<dbReference type="PANTHER" id="PTHR43097">
    <property type="entry name" value="GLUTAMINE-TRNA LIGASE"/>
    <property type="match status" value="1"/>
</dbReference>
<keyword evidence="3 8" id="KW-0547">Nucleotide-binding</keyword>
<dbReference type="InterPro" id="IPR014729">
    <property type="entry name" value="Rossmann-like_a/b/a_fold"/>
</dbReference>
<evidence type="ECO:0000256" key="1">
    <source>
        <dbReference type="ARBA" id="ARBA00022490"/>
    </source>
</evidence>
<dbReference type="InterPro" id="IPR049437">
    <property type="entry name" value="tRNA-synt_1c_C2"/>
</dbReference>
<dbReference type="Gene3D" id="2.40.240.10">
    <property type="entry name" value="Ribosomal Protein L25, Chain P"/>
    <property type="match status" value="2"/>
</dbReference>
<keyword evidence="1" id="KW-0963">Cytoplasm</keyword>
<evidence type="ECO:0000259" key="10">
    <source>
        <dbReference type="Pfam" id="PF03950"/>
    </source>
</evidence>
<feature type="domain" description="Glutamyl/glutaminyl-tRNA synthetase class Ib catalytic" evidence="9">
    <location>
        <begin position="35"/>
        <end position="344"/>
    </location>
</feature>
<evidence type="ECO:0000256" key="2">
    <source>
        <dbReference type="ARBA" id="ARBA00022598"/>
    </source>
</evidence>
<keyword evidence="13" id="KW-1185">Reference proteome</keyword>
<dbReference type="InterPro" id="IPR011035">
    <property type="entry name" value="Ribosomal_bL25/Gln-tRNA_synth"/>
</dbReference>
<dbReference type="PANTHER" id="PTHR43097:SF5">
    <property type="entry name" value="GLUTAMATE--TRNA LIGASE"/>
    <property type="match status" value="1"/>
</dbReference>
<evidence type="ECO:0000313" key="13">
    <source>
        <dbReference type="Proteomes" id="UP000596857"/>
    </source>
</evidence>
<dbReference type="NCBIfam" id="TIGR00440">
    <property type="entry name" value="glnS"/>
    <property type="match status" value="1"/>
</dbReference>
<accession>A0ABX1YFL9</accession>
<organism evidence="12 13">
    <name type="scientific">Paenibacillus phytohabitans</name>
    <dbReference type="NCBI Taxonomy" id="2654978"/>
    <lineage>
        <taxon>Bacteria</taxon>
        <taxon>Bacillati</taxon>
        <taxon>Bacillota</taxon>
        <taxon>Bacilli</taxon>
        <taxon>Bacillales</taxon>
        <taxon>Paenibacillaceae</taxon>
        <taxon>Paenibacillus</taxon>
    </lineage>
</organism>
<gene>
    <name evidence="12" type="ORF">GC101_12620</name>
</gene>
<dbReference type="Proteomes" id="UP000596857">
    <property type="component" value="Unassembled WGS sequence"/>
</dbReference>
<dbReference type="InterPro" id="IPR020056">
    <property type="entry name" value="Rbsml_bL25/Gln-tRNA_synth_N"/>
</dbReference>
<evidence type="ECO:0000259" key="9">
    <source>
        <dbReference type="Pfam" id="PF00749"/>
    </source>
</evidence>
<keyword evidence="2 8" id="KW-0436">Ligase</keyword>
<proteinExistence type="inferred from homology"/>
<evidence type="ECO:0000256" key="6">
    <source>
        <dbReference type="ARBA" id="ARBA00023146"/>
    </source>
</evidence>
<dbReference type="PRINTS" id="PR00987">
    <property type="entry name" value="TRNASYNTHGLU"/>
</dbReference>
<dbReference type="SUPFAM" id="SSF52374">
    <property type="entry name" value="Nucleotidylyl transferase"/>
    <property type="match status" value="1"/>
</dbReference>
<dbReference type="InterPro" id="IPR000924">
    <property type="entry name" value="Glu/Gln-tRNA-synth"/>
</dbReference>
<dbReference type="InterPro" id="IPR050132">
    <property type="entry name" value="Gln/Glu-tRNA_Ligase"/>
</dbReference>
<feature type="domain" description="Glutamyl/glutaminyl-tRNA synthetase class Ib anti-codon binding" evidence="10">
    <location>
        <begin position="350"/>
        <end position="448"/>
    </location>
</feature>
<evidence type="ECO:0000256" key="3">
    <source>
        <dbReference type="ARBA" id="ARBA00022741"/>
    </source>
</evidence>
<evidence type="ECO:0000259" key="11">
    <source>
        <dbReference type="Pfam" id="PF20974"/>
    </source>
</evidence>
<evidence type="ECO:0000256" key="7">
    <source>
        <dbReference type="NCBIfam" id="TIGR00440"/>
    </source>
</evidence>
<dbReference type="EC" id="6.1.1.18" evidence="7"/>
<dbReference type="GO" id="GO:0016874">
    <property type="term" value="F:ligase activity"/>
    <property type="evidence" value="ECO:0007669"/>
    <property type="project" value="UniProtKB-KW"/>
</dbReference>
<dbReference type="RefSeq" id="WP_171717558.1">
    <property type="nucleotide sequence ID" value="NZ_WHOB01000030.1"/>
</dbReference>
<dbReference type="SUPFAM" id="SSF50715">
    <property type="entry name" value="Ribosomal protein L25-like"/>
    <property type="match status" value="1"/>
</dbReference>
<dbReference type="InterPro" id="IPR020059">
    <property type="entry name" value="Glu/Gln-tRNA-synth_Ib_codon-bd"/>
</dbReference>